<evidence type="ECO:0000256" key="1">
    <source>
        <dbReference type="SAM" id="MobiDB-lite"/>
    </source>
</evidence>
<evidence type="ECO:0000256" key="2">
    <source>
        <dbReference type="SAM" id="SignalP"/>
    </source>
</evidence>
<sequence>MKNFTRLITLSLALIAAQQASADQITNKEWVLQQGNDYIREAVINLDIPVLAELKRQIKTTVVEKNSSMLAKNETRTAPPVKTSASE</sequence>
<feature type="signal peptide" evidence="2">
    <location>
        <begin position="1"/>
        <end position="22"/>
    </location>
</feature>
<comment type="caution">
    <text evidence="3">The sequence shown here is derived from an EMBL/GenBank/DDBJ whole genome shotgun (WGS) entry which is preliminary data.</text>
</comment>
<organism evidence="3 4">
    <name type="scientific">Lacimicrobium alkaliphilum</name>
    <dbReference type="NCBI Taxonomy" id="1526571"/>
    <lineage>
        <taxon>Bacteria</taxon>
        <taxon>Pseudomonadati</taxon>
        <taxon>Pseudomonadota</taxon>
        <taxon>Gammaproteobacteria</taxon>
        <taxon>Alteromonadales</taxon>
        <taxon>Alteromonadaceae</taxon>
        <taxon>Lacimicrobium</taxon>
    </lineage>
</organism>
<name>A0ABQ1RA37_9ALTE</name>
<feature type="region of interest" description="Disordered" evidence="1">
    <location>
        <begin position="68"/>
        <end position="87"/>
    </location>
</feature>
<gene>
    <name evidence="3" type="ORF">GCM10011357_18690</name>
</gene>
<evidence type="ECO:0000313" key="4">
    <source>
        <dbReference type="Proteomes" id="UP000614272"/>
    </source>
</evidence>
<evidence type="ECO:0000313" key="3">
    <source>
        <dbReference type="EMBL" id="GGD63638.1"/>
    </source>
</evidence>
<protein>
    <recommendedName>
        <fullName evidence="5">Secreted protein</fullName>
    </recommendedName>
</protein>
<keyword evidence="4" id="KW-1185">Reference proteome</keyword>
<reference evidence="4" key="1">
    <citation type="journal article" date="2019" name="Int. J. Syst. Evol. Microbiol.">
        <title>The Global Catalogue of Microorganisms (GCM) 10K type strain sequencing project: providing services to taxonomists for standard genome sequencing and annotation.</title>
        <authorList>
            <consortium name="The Broad Institute Genomics Platform"/>
            <consortium name="The Broad Institute Genome Sequencing Center for Infectious Disease"/>
            <person name="Wu L."/>
            <person name="Ma J."/>
        </authorList>
    </citation>
    <scope>NUCLEOTIDE SEQUENCE [LARGE SCALE GENOMIC DNA]</scope>
    <source>
        <strain evidence="4">CGMCC 1.12923</strain>
    </source>
</reference>
<feature type="chain" id="PRO_5046181743" description="Secreted protein" evidence="2">
    <location>
        <begin position="23"/>
        <end position="87"/>
    </location>
</feature>
<accession>A0ABQ1RA37</accession>
<keyword evidence="2" id="KW-0732">Signal</keyword>
<proteinExistence type="predicted"/>
<dbReference type="RefSeq" id="WP_099034201.1">
    <property type="nucleotide sequence ID" value="NZ_BMGJ01000006.1"/>
</dbReference>
<evidence type="ECO:0008006" key="5">
    <source>
        <dbReference type="Google" id="ProtNLM"/>
    </source>
</evidence>
<dbReference type="Proteomes" id="UP000614272">
    <property type="component" value="Unassembled WGS sequence"/>
</dbReference>
<dbReference type="EMBL" id="BMGJ01000006">
    <property type="protein sequence ID" value="GGD63638.1"/>
    <property type="molecule type" value="Genomic_DNA"/>
</dbReference>